<evidence type="ECO:0000313" key="2">
    <source>
        <dbReference type="EMBL" id="CAG6761410.1"/>
    </source>
</evidence>
<proteinExistence type="predicted"/>
<dbReference type="EMBL" id="HBUF01559040">
    <property type="protein sequence ID" value="CAG6761410.1"/>
    <property type="molecule type" value="Transcribed_RNA"/>
</dbReference>
<reference evidence="2" key="1">
    <citation type="submission" date="2021-05" db="EMBL/GenBank/DDBJ databases">
        <authorList>
            <person name="Alioto T."/>
            <person name="Alioto T."/>
            <person name="Gomez Garrido J."/>
        </authorList>
    </citation>
    <scope>NUCLEOTIDE SEQUENCE</scope>
</reference>
<feature type="transmembrane region" description="Helical" evidence="1">
    <location>
        <begin position="48"/>
        <end position="71"/>
    </location>
</feature>
<sequence>MYKRKIVINVFFRTNLLHNFFSFFFFFLSKTTKILPMVAYNENMSDNFFYYLPFFLSILGIFSFFVSFTTLKRWPILTNSFMVCVVYKINLNFKSSSYCSQDSVHDEDRSSEYSEAIFKF</sequence>
<name>A0A8D9AA14_9HEMI</name>
<feature type="transmembrane region" description="Helical" evidence="1">
    <location>
        <begin position="7"/>
        <end position="28"/>
    </location>
</feature>
<accession>A0A8D9AA14</accession>
<keyword evidence="1" id="KW-0472">Membrane</keyword>
<keyword evidence="1" id="KW-0812">Transmembrane</keyword>
<dbReference type="AlphaFoldDB" id="A0A8D9AA14"/>
<protein>
    <submittedName>
        <fullName evidence="2">Uncharacterized protein</fullName>
    </submittedName>
</protein>
<organism evidence="2">
    <name type="scientific">Cacopsylla melanoneura</name>
    <dbReference type="NCBI Taxonomy" id="428564"/>
    <lineage>
        <taxon>Eukaryota</taxon>
        <taxon>Metazoa</taxon>
        <taxon>Ecdysozoa</taxon>
        <taxon>Arthropoda</taxon>
        <taxon>Hexapoda</taxon>
        <taxon>Insecta</taxon>
        <taxon>Pterygota</taxon>
        <taxon>Neoptera</taxon>
        <taxon>Paraneoptera</taxon>
        <taxon>Hemiptera</taxon>
        <taxon>Sternorrhyncha</taxon>
        <taxon>Psylloidea</taxon>
        <taxon>Psyllidae</taxon>
        <taxon>Psyllinae</taxon>
        <taxon>Cacopsylla</taxon>
    </lineage>
</organism>
<evidence type="ECO:0000256" key="1">
    <source>
        <dbReference type="SAM" id="Phobius"/>
    </source>
</evidence>
<keyword evidence="1" id="KW-1133">Transmembrane helix</keyword>